<dbReference type="InterPro" id="IPR036388">
    <property type="entry name" value="WH-like_DNA-bd_sf"/>
</dbReference>
<dbReference type="CDD" id="cd07377">
    <property type="entry name" value="WHTH_GntR"/>
    <property type="match status" value="1"/>
</dbReference>
<keyword evidence="3" id="KW-0804">Transcription</keyword>
<dbReference type="EMBL" id="CP012275">
    <property type="protein sequence ID" value="AMV62456.1"/>
    <property type="molecule type" value="Genomic_DNA"/>
</dbReference>
<evidence type="ECO:0000313" key="5">
    <source>
        <dbReference type="EMBL" id="AMV62456.1"/>
    </source>
</evidence>
<evidence type="ECO:0000313" key="6">
    <source>
        <dbReference type="EMBL" id="AMV67679.1"/>
    </source>
</evidence>
<dbReference type="GO" id="GO:0003677">
    <property type="term" value="F:DNA binding"/>
    <property type="evidence" value="ECO:0007669"/>
    <property type="project" value="UniProtKB-KW"/>
</dbReference>
<dbReference type="SMART" id="SM00345">
    <property type="entry name" value="HTH_GNTR"/>
    <property type="match status" value="1"/>
</dbReference>
<evidence type="ECO:0000259" key="4">
    <source>
        <dbReference type="PROSITE" id="PS50949"/>
    </source>
</evidence>
<dbReference type="PROSITE" id="PS50949">
    <property type="entry name" value="HTH_GNTR"/>
    <property type="match status" value="1"/>
</dbReference>
<evidence type="ECO:0000256" key="2">
    <source>
        <dbReference type="ARBA" id="ARBA00023125"/>
    </source>
</evidence>
<evidence type="ECO:0000313" key="7">
    <source>
        <dbReference type="Proteomes" id="UP000076244"/>
    </source>
</evidence>
<dbReference type="RefSeq" id="WP_046871390.1">
    <property type="nucleotide sequence ID" value="NZ_BAAAXI010000123.1"/>
</dbReference>
<dbReference type="KEGG" id="pdm:ADU72_1754"/>
<keyword evidence="7" id="KW-1185">Reference proteome</keyword>
<proteinExistence type="predicted"/>
<organism evidence="5 8">
    <name type="scientific">Pediococcus damnosus</name>
    <dbReference type="NCBI Taxonomy" id="51663"/>
    <lineage>
        <taxon>Bacteria</taxon>
        <taxon>Bacillati</taxon>
        <taxon>Bacillota</taxon>
        <taxon>Bacilli</taxon>
        <taxon>Lactobacillales</taxon>
        <taxon>Lactobacillaceae</taxon>
        <taxon>Pediococcus</taxon>
    </lineage>
</organism>
<dbReference type="Proteomes" id="UP000076405">
    <property type="component" value="Chromosome"/>
</dbReference>
<dbReference type="OrthoDB" id="162505at2"/>
<dbReference type="Pfam" id="PF00392">
    <property type="entry name" value="GntR"/>
    <property type="match status" value="1"/>
</dbReference>
<dbReference type="SUPFAM" id="SSF46785">
    <property type="entry name" value="Winged helix' DNA-binding domain"/>
    <property type="match status" value="1"/>
</dbReference>
<dbReference type="GeneID" id="57276022"/>
<gene>
    <name evidence="5" type="ORF">ADU70_0962</name>
    <name evidence="6" type="ORF">ADU72_1754</name>
</gene>
<keyword evidence="1" id="KW-0805">Transcription regulation</keyword>
<name>A0A0R2H3B7_9LACO</name>
<evidence type="ECO:0000313" key="8">
    <source>
        <dbReference type="Proteomes" id="UP000076405"/>
    </source>
</evidence>
<dbReference type="AlphaFoldDB" id="A0A0R2H3B7"/>
<reference evidence="7 8" key="1">
    <citation type="journal article" date="2016" name="PLoS ONE">
        <title>The Identification of Novel Diagnostic Marker Genes for the Detection of Beer Spoiling Pediococcus damnosus Strains Using the BlAst Diagnostic Gene findEr.</title>
        <authorList>
            <person name="Behr J."/>
            <person name="Geissler A.J."/>
            <person name="Schmid J."/>
            <person name="Zehe A."/>
            <person name="Vogel R.F."/>
        </authorList>
    </citation>
    <scope>NUCLEOTIDE SEQUENCE [LARGE SCALE GENOMIC DNA]</scope>
    <source>
        <strain evidence="5 8">TMW 2.1533</strain>
        <strain evidence="6 7">TMW 2.1535</strain>
    </source>
</reference>
<evidence type="ECO:0000256" key="3">
    <source>
        <dbReference type="ARBA" id="ARBA00023163"/>
    </source>
</evidence>
<keyword evidence="2" id="KW-0238">DNA-binding</keyword>
<sequence length="125" mass="14331">MQFDFSGQEPIYLQVANQIEEGIFTGAFKEETQVPSTTEMSREFHINPATVLKGINILVNEKLVEKRRGLGMFVCKGAYNLILEKRKAAFFEDYVKKIVLEAKNLKLTEVELVQLIKRGFQSNED</sequence>
<accession>A0A0R2H3B7</accession>
<dbReference type="EMBL" id="CP012288">
    <property type="protein sequence ID" value="AMV67679.1"/>
    <property type="molecule type" value="Genomic_DNA"/>
</dbReference>
<dbReference type="Gene3D" id="1.10.10.10">
    <property type="entry name" value="Winged helix-like DNA-binding domain superfamily/Winged helix DNA-binding domain"/>
    <property type="match status" value="1"/>
</dbReference>
<dbReference type="PANTHER" id="PTHR38445:SF10">
    <property type="entry name" value="GNTR-FAMILY TRANSCRIPTIONAL REGULATOR"/>
    <property type="match status" value="1"/>
</dbReference>
<dbReference type="Proteomes" id="UP000076244">
    <property type="component" value="Chromosome"/>
</dbReference>
<dbReference type="InterPro" id="IPR000524">
    <property type="entry name" value="Tscrpt_reg_HTH_GntR"/>
</dbReference>
<dbReference type="InterPro" id="IPR036390">
    <property type="entry name" value="WH_DNA-bd_sf"/>
</dbReference>
<dbReference type="GO" id="GO:0003700">
    <property type="term" value="F:DNA-binding transcription factor activity"/>
    <property type="evidence" value="ECO:0007669"/>
    <property type="project" value="InterPro"/>
</dbReference>
<feature type="domain" description="HTH gntR-type" evidence="4">
    <location>
        <begin position="9"/>
        <end position="77"/>
    </location>
</feature>
<evidence type="ECO:0000256" key="1">
    <source>
        <dbReference type="ARBA" id="ARBA00023015"/>
    </source>
</evidence>
<protein>
    <submittedName>
        <fullName evidence="5">Transcriptional regulator, GntR family</fullName>
    </submittedName>
</protein>
<dbReference type="PANTHER" id="PTHR38445">
    <property type="entry name" value="HTH-TYPE TRANSCRIPTIONAL REPRESSOR YTRA"/>
    <property type="match status" value="1"/>
</dbReference>